<evidence type="ECO:0000256" key="3">
    <source>
        <dbReference type="ARBA" id="ARBA00022679"/>
    </source>
</evidence>
<evidence type="ECO:0000313" key="5">
    <source>
        <dbReference type="Proteomes" id="UP000013776"/>
    </source>
</evidence>
<gene>
    <name evidence="4" type="ORF">TAPDE_003308</name>
</gene>
<dbReference type="EMBL" id="CAHR02000126">
    <property type="protein sequence ID" value="CCG83139.1"/>
    <property type="molecule type" value="Genomic_DNA"/>
</dbReference>
<accession>R4XBB6</accession>
<evidence type="ECO:0000256" key="1">
    <source>
        <dbReference type="ARBA" id="ARBA00005664"/>
    </source>
</evidence>
<sequence>MYKGKSSRPSFTARYIVPYRRYLLAAVVVLLLYHTLGSSHTTSSNLHESPAEAPLATTTVLPLVSHDLEEKVSTEKSAAEVVPAGEVVPGLLRGSTPQSKSTRPGALRFAIATFTTQERTYTHLVLKNKLHYAQRHNYDFILDTEVSKETRDRNICYHKLVMFDRLINSNQYDWIWWIDFDTLITNTTISLESIVEETLADVARPEEVDFILNHDCNQLNAGSMFVRSRPSTAQFLTDVNTYGYEHPDISEQDAVRDVIKSKDAVQPLLSRKSENQQAPTDAEQAGAHAIKPVVIVPQWKINAFPEEIKCYDSDHRPWEHGMFLAHFAGAWAYIKDEDPYGQLMRKYGASVIW</sequence>
<protein>
    <submittedName>
        <fullName evidence="4">Uncharacterized protein</fullName>
    </submittedName>
</protein>
<comment type="similarity">
    <text evidence="1">Belongs to the glycosyltransferase 34 family.</text>
</comment>
<dbReference type="GO" id="GO:0016757">
    <property type="term" value="F:glycosyltransferase activity"/>
    <property type="evidence" value="ECO:0007669"/>
    <property type="project" value="UniProtKB-KW"/>
</dbReference>
<keyword evidence="2" id="KW-0328">Glycosyltransferase</keyword>
<dbReference type="InterPro" id="IPR029044">
    <property type="entry name" value="Nucleotide-diphossugar_trans"/>
</dbReference>
<name>R4XBB6_TAPDE</name>
<evidence type="ECO:0000313" key="4">
    <source>
        <dbReference type="EMBL" id="CCG83139.1"/>
    </source>
</evidence>
<dbReference type="GO" id="GO:0000139">
    <property type="term" value="C:Golgi membrane"/>
    <property type="evidence" value="ECO:0007669"/>
    <property type="project" value="TreeGrafter"/>
</dbReference>
<evidence type="ECO:0000256" key="2">
    <source>
        <dbReference type="ARBA" id="ARBA00022676"/>
    </source>
</evidence>
<reference evidence="4 5" key="1">
    <citation type="journal article" date="2013" name="MBio">
        <title>Genome sequencing of the plant pathogen Taphrina deformans, the causal agent of peach leaf curl.</title>
        <authorList>
            <person name="Cisse O.H."/>
            <person name="Almeida J.M.G.C.F."/>
            <person name="Fonseca A."/>
            <person name="Kumar A.A."/>
            <person name="Salojaervi J."/>
            <person name="Overmyer K."/>
            <person name="Hauser P.M."/>
            <person name="Pagni M."/>
        </authorList>
    </citation>
    <scope>NUCLEOTIDE SEQUENCE [LARGE SCALE GENOMIC DNA]</scope>
    <source>
        <strain evidence="5">PYCC 5710 / ATCC 11124 / CBS 356.35 / IMI 108563 / JCM 9778 / NBRC 8474</strain>
    </source>
</reference>
<dbReference type="Gene3D" id="3.90.550.10">
    <property type="entry name" value="Spore Coat Polysaccharide Biosynthesis Protein SpsA, Chain A"/>
    <property type="match status" value="1"/>
</dbReference>
<dbReference type="STRING" id="1097556.R4XBB6"/>
<dbReference type="GO" id="GO:0006487">
    <property type="term" value="P:protein N-linked glycosylation"/>
    <property type="evidence" value="ECO:0007669"/>
    <property type="project" value="TreeGrafter"/>
</dbReference>
<dbReference type="AlphaFoldDB" id="R4XBB6"/>
<comment type="caution">
    <text evidence="4">The sequence shown here is derived from an EMBL/GenBank/DDBJ whole genome shotgun (WGS) entry which is preliminary data.</text>
</comment>
<dbReference type="PANTHER" id="PTHR31306">
    <property type="entry name" value="ALPHA-1,6-MANNOSYLTRANSFERASE MNN11-RELATED"/>
    <property type="match status" value="1"/>
</dbReference>
<dbReference type="OrthoDB" id="205108at2759"/>
<dbReference type="VEuPathDB" id="FungiDB:TAPDE_003308"/>
<keyword evidence="3" id="KW-0808">Transferase</keyword>
<proteinExistence type="inferred from homology"/>
<organism evidence="4 5">
    <name type="scientific">Taphrina deformans (strain PYCC 5710 / ATCC 11124 / CBS 356.35 / IMI 108563 / JCM 9778 / NBRC 8474)</name>
    <name type="common">Peach leaf curl fungus</name>
    <name type="synonym">Lalaria deformans</name>
    <dbReference type="NCBI Taxonomy" id="1097556"/>
    <lineage>
        <taxon>Eukaryota</taxon>
        <taxon>Fungi</taxon>
        <taxon>Dikarya</taxon>
        <taxon>Ascomycota</taxon>
        <taxon>Taphrinomycotina</taxon>
        <taxon>Taphrinomycetes</taxon>
        <taxon>Taphrinales</taxon>
        <taxon>Taphrinaceae</taxon>
        <taxon>Taphrina</taxon>
    </lineage>
</organism>
<keyword evidence="5" id="KW-1185">Reference proteome</keyword>
<dbReference type="Pfam" id="PF05637">
    <property type="entry name" value="Glyco_transf_34"/>
    <property type="match status" value="1"/>
</dbReference>
<dbReference type="PANTHER" id="PTHR31306:SF5">
    <property type="entry name" value="ALPHA-1,6-MANNOSYLTRANSFERASE MNN10-RELATED"/>
    <property type="match status" value="1"/>
</dbReference>
<dbReference type="Proteomes" id="UP000013776">
    <property type="component" value="Unassembled WGS sequence"/>
</dbReference>
<dbReference type="InterPro" id="IPR008630">
    <property type="entry name" value="Glyco_trans_34"/>
</dbReference>
<dbReference type="eggNOG" id="KOG4748">
    <property type="taxonomic scope" value="Eukaryota"/>
</dbReference>